<accession>A0A5B7HKK1</accession>
<comment type="caution">
    <text evidence="2">The sequence shown here is derived from an EMBL/GenBank/DDBJ whole genome shotgun (WGS) entry which is preliminary data.</text>
</comment>
<gene>
    <name evidence="2" type="ORF">E2C01_064947</name>
</gene>
<feature type="compositionally biased region" description="Basic and acidic residues" evidence="1">
    <location>
        <begin position="97"/>
        <end position="111"/>
    </location>
</feature>
<evidence type="ECO:0000313" key="2">
    <source>
        <dbReference type="EMBL" id="MPC70693.1"/>
    </source>
</evidence>
<protein>
    <submittedName>
        <fullName evidence="2">Uncharacterized protein</fullName>
    </submittedName>
</protein>
<keyword evidence="3" id="KW-1185">Reference proteome</keyword>
<evidence type="ECO:0000313" key="3">
    <source>
        <dbReference type="Proteomes" id="UP000324222"/>
    </source>
</evidence>
<name>A0A5B7HKK1_PORTR</name>
<dbReference type="EMBL" id="VSRR010031557">
    <property type="protein sequence ID" value="MPC70693.1"/>
    <property type="molecule type" value="Genomic_DNA"/>
</dbReference>
<feature type="region of interest" description="Disordered" evidence="1">
    <location>
        <begin position="55"/>
        <end position="111"/>
    </location>
</feature>
<dbReference type="Proteomes" id="UP000324222">
    <property type="component" value="Unassembled WGS sequence"/>
</dbReference>
<organism evidence="2 3">
    <name type="scientific">Portunus trituberculatus</name>
    <name type="common">Swimming crab</name>
    <name type="synonym">Neptunus trituberculatus</name>
    <dbReference type="NCBI Taxonomy" id="210409"/>
    <lineage>
        <taxon>Eukaryota</taxon>
        <taxon>Metazoa</taxon>
        <taxon>Ecdysozoa</taxon>
        <taxon>Arthropoda</taxon>
        <taxon>Crustacea</taxon>
        <taxon>Multicrustacea</taxon>
        <taxon>Malacostraca</taxon>
        <taxon>Eumalacostraca</taxon>
        <taxon>Eucarida</taxon>
        <taxon>Decapoda</taxon>
        <taxon>Pleocyemata</taxon>
        <taxon>Brachyura</taxon>
        <taxon>Eubrachyura</taxon>
        <taxon>Portunoidea</taxon>
        <taxon>Portunidae</taxon>
        <taxon>Portuninae</taxon>
        <taxon>Portunus</taxon>
    </lineage>
</organism>
<proteinExistence type="predicted"/>
<sequence length="111" mass="12033">MTKEVTRCFLLTHYYSEYLALSNSPLTPSPPCLPPFLPSFPNPIFSPCLAPPSPLDSSKVNQSSASDLSGIPGAEGRARRGVGWRGYRAGNGMDGMGMRKREREGDGWGND</sequence>
<feature type="compositionally biased region" description="Polar residues" evidence="1">
    <location>
        <begin position="55"/>
        <end position="67"/>
    </location>
</feature>
<reference evidence="2 3" key="1">
    <citation type="submission" date="2019-05" db="EMBL/GenBank/DDBJ databases">
        <title>Another draft genome of Portunus trituberculatus and its Hox gene families provides insights of decapod evolution.</title>
        <authorList>
            <person name="Jeong J.-H."/>
            <person name="Song I."/>
            <person name="Kim S."/>
            <person name="Choi T."/>
            <person name="Kim D."/>
            <person name="Ryu S."/>
            <person name="Kim W."/>
        </authorList>
    </citation>
    <scope>NUCLEOTIDE SEQUENCE [LARGE SCALE GENOMIC DNA]</scope>
    <source>
        <tissue evidence="2">Muscle</tissue>
    </source>
</reference>
<dbReference type="AlphaFoldDB" id="A0A5B7HKK1"/>
<evidence type="ECO:0000256" key="1">
    <source>
        <dbReference type="SAM" id="MobiDB-lite"/>
    </source>
</evidence>